<feature type="non-terminal residue" evidence="10">
    <location>
        <position position="264"/>
    </location>
</feature>
<dbReference type="AlphaFoldDB" id="A0A7C3CRC9"/>
<dbReference type="GO" id="GO:0006432">
    <property type="term" value="P:phenylalanyl-tRNA aminoacylation"/>
    <property type="evidence" value="ECO:0007669"/>
    <property type="project" value="InterPro"/>
</dbReference>
<gene>
    <name evidence="10" type="ORF">ENJ40_02585</name>
</gene>
<keyword evidence="8" id="KW-0175">Coiled coil</keyword>
<organism evidence="10">
    <name type="scientific">Thermosulfurimonas dismutans</name>
    <dbReference type="NCBI Taxonomy" id="999894"/>
    <lineage>
        <taxon>Bacteria</taxon>
        <taxon>Pseudomonadati</taxon>
        <taxon>Thermodesulfobacteriota</taxon>
        <taxon>Thermodesulfobacteria</taxon>
        <taxon>Thermodesulfobacteriales</taxon>
        <taxon>Thermodesulfobacteriaceae</taxon>
        <taxon>Thermosulfurimonas</taxon>
    </lineage>
</organism>
<comment type="caution">
    <text evidence="10">The sequence shown here is derived from an EMBL/GenBank/DDBJ whole genome shotgun (WGS) entry which is preliminary data.</text>
</comment>
<proteinExistence type="predicted"/>
<sequence length="264" mass="30645">MTEKELEELRSRALEELEEVRDLKALEEVRVRYLGRKGLVTAVVKGIKDLPPEARRVIGRRANELKNELEDLIRRRREELLRAAEDQAPGVDLTLPGRPYEVGKLHPVTQILQEICEIFLRLGFDIARGPEVETDYYNFEALNIPPDHPARDMQDTFYLENGLLLRTHTSPIQIRTMLSRQPPLRIIAPGKVYRCDSDVRHTPMFHQVEGLLVDREVSFAHLKGLLTYFAREIFGPQTRVRFRPSYFPFTEPSAEMDIQCVICR</sequence>
<evidence type="ECO:0000259" key="9">
    <source>
        <dbReference type="PROSITE" id="PS50862"/>
    </source>
</evidence>
<dbReference type="PANTHER" id="PTHR11538:SF41">
    <property type="entry name" value="PHENYLALANINE--TRNA LIGASE, MITOCHONDRIAL"/>
    <property type="match status" value="1"/>
</dbReference>
<dbReference type="CDD" id="cd00496">
    <property type="entry name" value="PheRS_alpha_core"/>
    <property type="match status" value="1"/>
</dbReference>
<keyword evidence="2 10" id="KW-0436">Ligase</keyword>
<evidence type="ECO:0000256" key="2">
    <source>
        <dbReference type="ARBA" id="ARBA00022598"/>
    </source>
</evidence>
<evidence type="ECO:0000256" key="6">
    <source>
        <dbReference type="ARBA" id="ARBA00023146"/>
    </source>
</evidence>
<dbReference type="InterPro" id="IPR006195">
    <property type="entry name" value="aa-tRNA-synth_II"/>
</dbReference>
<dbReference type="GO" id="GO:0005524">
    <property type="term" value="F:ATP binding"/>
    <property type="evidence" value="ECO:0007669"/>
    <property type="project" value="UniProtKB-KW"/>
</dbReference>
<dbReference type="Pfam" id="PF02912">
    <property type="entry name" value="Phe_tRNA-synt_N"/>
    <property type="match status" value="1"/>
</dbReference>
<dbReference type="SUPFAM" id="SSF55681">
    <property type="entry name" value="Class II aaRS and biotin synthetases"/>
    <property type="match status" value="1"/>
</dbReference>
<evidence type="ECO:0000256" key="4">
    <source>
        <dbReference type="ARBA" id="ARBA00022840"/>
    </source>
</evidence>
<dbReference type="GO" id="GO:0005737">
    <property type="term" value="C:cytoplasm"/>
    <property type="evidence" value="ECO:0007669"/>
    <property type="project" value="InterPro"/>
</dbReference>
<dbReference type="InterPro" id="IPR002319">
    <property type="entry name" value="Phenylalanyl-tRNA_Synthase"/>
</dbReference>
<feature type="domain" description="Aminoacyl-transfer RNA synthetases class-II family profile" evidence="9">
    <location>
        <begin position="109"/>
        <end position="258"/>
    </location>
</feature>
<dbReference type="GO" id="GO:0000049">
    <property type="term" value="F:tRNA binding"/>
    <property type="evidence" value="ECO:0007669"/>
    <property type="project" value="InterPro"/>
</dbReference>
<evidence type="ECO:0000256" key="8">
    <source>
        <dbReference type="SAM" id="Coils"/>
    </source>
</evidence>
<dbReference type="GO" id="GO:0004826">
    <property type="term" value="F:phenylalanine-tRNA ligase activity"/>
    <property type="evidence" value="ECO:0007669"/>
    <property type="project" value="UniProtKB-EC"/>
</dbReference>
<protein>
    <recommendedName>
        <fullName evidence="1">phenylalanine--tRNA ligase</fullName>
        <ecNumber evidence="1">6.1.1.20</ecNumber>
    </recommendedName>
</protein>
<evidence type="ECO:0000313" key="10">
    <source>
        <dbReference type="EMBL" id="HFC97334.1"/>
    </source>
</evidence>
<keyword evidence="4" id="KW-0067">ATP-binding</keyword>
<dbReference type="SUPFAM" id="SSF46589">
    <property type="entry name" value="tRNA-binding arm"/>
    <property type="match status" value="1"/>
</dbReference>
<dbReference type="Gene3D" id="3.30.930.10">
    <property type="entry name" value="Bira Bifunctional Protein, Domain 2"/>
    <property type="match status" value="1"/>
</dbReference>
<keyword evidence="5" id="KW-0648">Protein biosynthesis</keyword>
<dbReference type="InterPro" id="IPR045864">
    <property type="entry name" value="aa-tRNA-synth_II/BPL/LPL"/>
</dbReference>
<dbReference type="Pfam" id="PF01409">
    <property type="entry name" value="tRNA-synt_2d"/>
    <property type="match status" value="1"/>
</dbReference>
<comment type="catalytic activity">
    <reaction evidence="7">
        <text>tRNA(Phe) + L-phenylalanine + ATP = L-phenylalanyl-tRNA(Phe) + AMP + diphosphate + H(+)</text>
        <dbReference type="Rhea" id="RHEA:19413"/>
        <dbReference type="Rhea" id="RHEA-COMP:9668"/>
        <dbReference type="Rhea" id="RHEA-COMP:9699"/>
        <dbReference type="ChEBI" id="CHEBI:15378"/>
        <dbReference type="ChEBI" id="CHEBI:30616"/>
        <dbReference type="ChEBI" id="CHEBI:33019"/>
        <dbReference type="ChEBI" id="CHEBI:58095"/>
        <dbReference type="ChEBI" id="CHEBI:78442"/>
        <dbReference type="ChEBI" id="CHEBI:78531"/>
        <dbReference type="ChEBI" id="CHEBI:456215"/>
        <dbReference type="EC" id="6.1.1.20"/>
    </reaction>
</comment>
<evidence type="ECO:0000256" key="5">
    <source>
        <dbReference type="ARBA" id="ARBA00022917"/>
    </source>
</evidence>
<accession>A0A7C3CRC9</accession>
<evidence type="ECO:0000256" key="1">
    <source>
        <dbReference type="ARBA" id="ARBA00012814"/>
    </source>
</evidence>
<dbReference type="Proteomes" id="UP000886043">
    <property type="component" value="Unassembled WGS sequence"/>
</dbReference>
<keyword evidence="3" id="KW-0547">Nucleotide-binding</keyword>
<name>A0A7C3CRC9_9BACT</name>
<feature type="coiled-coil region" evidence="8">
    <location>
        <begin position="55"/>
        <end position="86"/>
    </location>
</feature>
<dbReference type="InterPro" id="IPR004188">
    <property type="entry name" value="Phe-tRNA_ligase_II_N"/>
</dbReference>
<reference evidence="10" key="1">
    <citation type="journal article" date="2020" name="mSystems">
        <title>Genome- and Community-Level Interaction Insights into Carbon Utilization and Element Cycling Functions of Hydrothermarchaeota in Hydrothermal Sediment.</title>
        <authorList>
            <person name="Zhou Z."/>
            <person name="Liu Y."/>
            <person name="Xu W."/>
            <person name="Pan J."/>
            <person name="Luo Z.H."/>
            <person name="Li M."/>
        </authorList>
    </citation>
    <scope>NUCLEOTIDE SEQUENCE [LARGE SCALE GENOMIC DNA]</scope>
    <source>
        <strain evidence="10">HyVt-483</strain>
    </source>
</reference>
<dbReference type="InterPro" id="IPR010978">
    <property type="entry name" value="tRNA-bd_arm"/>
</dbReference>
<keyword evidence="6" id="KW-0030">Aminoacyl-tRNA synthetase</keyword>
<dbReference type="PROSITE" id="PS50862">
    <property type="entry name" value="AA_TRNA_LIGASE_II"/>
    <property type="match status" value="1"/>
</dbReference>
<evidence type="ECO:0000256" key="3">
    <source>
        <dbReference type="ARBA" id="ARBA00022741"/>
    </source>
</evidence>
<dbReference type="EMBL" id="DRMH01000025">
    <property type="protein sequence ID" value="HFC97334.1"/>
    <property type="molecule type" value="Genomic_DNA"/>
</dbReference>
<dbReference type="EC" id="6.1.1.20" evidence="1"/>
<evidence type="ECO:0000256" key="7">
    <source>
        <dbReference type="ARBA" id="ARBA00049255"/>
    </source>
</evidence>
<dbReference type="PANTHER" id="PTHR11538">
    <property type="entry name" value="PHENYLALANYL-TRNA SYNTHETASE"/>
    <property type="match status" value="1"/>
</dbReference>